<dbReference type="RefSeq" id="XP_014145167.1">
    <property type="nucleotide sequence ID" value="XM_014289692.1"/>
</dbReference>
<gene>
    <name evidence="2" type="ORF">SARC_16199</name>
</gene>
<dbReference type="EMBL" id="KQ249156">
    <property type="protein sequence ID" value="KNC71265.1"/>
    <property type="molecule type" value="Genomic_DNA"/>
</dbReference>
<dbReference type="OrthoDB" id="10025033at2759"/>
<feature type="domain" description="DEAD-box helicase OB fold" evidence="1">
    <location>
        <begin position="59"/>
        <end position="118"/>
    </location>
</feature>
<sequence>MPYMRLSTHILLTRRISHTDIKRMRFAYTCEAAMSVGLGGVNGTDAPQLKSGHSIDGHDTMMNASGIVYVHPESCLSSSLPDLVVFTELMAGSSKHSKLFMKGVTSVKPEWLPVMVPHMCSFSKPLEQPAPRYDAKTDQVKCHMSSAFGKVRGVLISMYLYACYI</sequence>
<dbReference type="STRING" id="667725.A0A0L0F3F4"/>
<protein>
    <recommendedName>
        <fullName evidence="1">DEAD-box helicase OB fold domain-containing protein</fullName>
    </recommendedName>
</protein>
<dbReference type="eggNOG" id="KOG0926">
    <property type="taxonomic scope" value="Eukaryota"/>
</dbReference>
<keyword evidence="3" id="KW-1185">Reference proteome</keyword>
<evidence type="ECO:0000313" key="2">
    <source>
        <dbReference type="EMBL" id="KNC71265.1"/>
    </source>
</evidence>
<organism evidence="2 3">
    <name type="scientific">Sphaeroforma arctica JP610</name>
    <dbReference type="NCBI Taxonomy" id="667725"/>
    <lineage>
        <taxon>Eukaryota</taxon>
        <taxon>Ichthyosporea</taxon>
        <taxon>Ichthyophonida</taxon>
        <taxon>Sphaeroforma</taxon>
    </lineage>
</organism>
<dbReference type="AlphaFoldDB" id="A0A0L0F3F4"/>
<evidence type="ECO:0000313" key="3">
    <source>
        <dbReference type="Proteomes" id="UP000054560"/>
    </source>
</evidence>
<dbReference type="Proteomes" id="UP000054560">
    <property type="component" value="Unassembled WGS sequence"/>
</dbReference>
<dbReference type="GeneID" id="25916703"/>
<reference evidence="2 3" key="1">
    <citation type="submission" date="2011-02" db="EMBL/GenBank/DDBJ databases">
        <title>The Genome Sequence of Sphaeroforma arctica JP610.</title>
        <authorList>
            <consortium name="The Broad Institute Genome Sequencing Platform"/>
            <person name="Russ C."/>
            <person name="Cuomo C."/>
            <person name="Young S.K."/>
            <person name="Zeng Q."/>
            <person name="Gargeya S."/>
            <person name="Alvarado L."/>
            <person name="Berlin A."/>
            <person name="Chapman S.B."/>
            <person name="Chen Z."/>
            <person name="Freedman E."/>
            <person name="Gellesch M."/>
            <person name="Goldberg J."/>
            <person name="Griggs A."/>
            <person name="Gujja S."/>
            <person name="Heilman E."/>
            <person name="Heiman D."/>
            <person name="Howarth C."/>
            <person name="Mehta T."/>
            <person name="Neiman D."/>
            <person name="Pearson M."/>
            <person name="Roberts A."/>
            <person name="Saif S."/>
            <person name="Shea T."/>
            <person name="Shenoy N."/>
            <person name="Sisk P."/>
            <person name="Stolte C."/>
            <person name="Sykes S."/>
            <person name="White J."/>
            <person name="Yandava C."/>
            <person name="Burger G."/>
            <person name="Gray M.W."/>
            <person name="Holland P.W.H."/>
            <person name="King N."/>
            <person name="Lang F.B.F."/>
            <person name="Roger A.J."/>
            <person name="Ruiz-Trillo I."/>
            <person name="Haas B."/>
            <person name="Nusbaum C."/>
            <person name="Birren B."/>
        </authorList>
    </citation>
    <scope>NUCLEOTIDE SEQUENCE [LARGE SCALE GENOMIC DNA]</scope>
    <source>
        <strain evidence="2 3">JP610</strain>
    </source>
</reference>
<proteinExistence type="predicted"/>
<accession>A0A0L0F3F4</accession>
<evidence type="ECO:0000259" key="1">
    <source>
        <dbReference type="Pfam" id="PF07717"/>
    </source>
</evidence>
<dbReference type="Pfam" id="PF07717">
    <property type="entry name" value="OB_NTP_bind"/>
    <property type="match status" value="1"/>
</dbReference>
<dbReference type="InterPro" id="IPR011709">
    <property type="entry name" value="DEAD-box_helicase_OB_fold"/>
</dbReference>
<name>A0A0L0F3F4_9EUKA</name>